<dbReference type="InterPro" id="IPR015018">
    <property type="entry name" value="DUF1905"/>
</dbReference>
<dbReference type="RefSeq" id="WP_073111932.1">
    <property type="nucleotide sequence ID" value="NZ_FQYN01000009.1"/>
</dbReference>
<dbReference type="Pfam" id="PF08922">
    <property type="entry name" value="DUF1905"/>
    <property type="match status" value="1"/>
</dbReference>
<evidence type="ECO:0008006" key="3">
    <source>
        <dbReference type="Google" id="ProtNLM"/>
    </source>
</evidence>
<dbReference type="Pfam" id="PF13376">
    <property type="entry name" value="OmdA"/>
    <property type="match status" value="1"/>
</dbReference>
<reference evidence="1 2" key="1">
    <citation type="submission" date="2016-11" db="EMBL/GenBank/DDBJ databases">
        <authorList>
            <person name="Jaros S."/>
            <person name="Januszkiewicz K."/>
            <person name="Wedrychowicz H."/>
        </authorList>
    </citation>
    <scope>NUCLEOTIDE SEQUENCE [LARGE SCALE GENOMIC DNA]</scope>
    <source>
        <strain evidence="1 2">DSM 21074</strain>
    </source>
</reference>
<proteinExistence type="predicted"/>
<keyword evidence="2" id="KW-1185">Reference proteome</keyword>
<dbReference type="STRING" id="1121955.SAMN02745146_3687"/>
<protein>
    <recommendedName>
        <fullName evidence="3">Bacteriocin-protection, YdeI or OmpD-Associated</fullName>
    </recommendedName>
</protein>
<gene>
    <name evidence="1" type="ORF">SAMN02745146_3687</name>
</gene>
<dbReference type="InterPro" id="IPR037079">
    <property type="entry name" value="AF2212/PG0164-like_sf"/>
</dbReference>
<dbReference type="Gene3D" id="2.40.30.100">
    <property type="entry name" value="AF2212/PG0164-like"/>
    <property type="match status" value="1"/>
</dbReference>
<accession>A0A1M6LAE5</accession>
<dbReference type="AlphaFoldDB" id="A0A1M6LAE5"/>
<dbReference type="EMBL" id="FQYN01000009">
    <property type="protein sequence ID" value="SHJ68178.1"/>
    <property type="molecule type" value="Genomic_DNA"/>
</dbReference>
<name>A0A1M6LAE5_9BACT</name>
<evidence type="ECO:0000313" key="2">
    <source>
        <dbReference type="Proteomes" id="UP000184418"/>
    </source>
</evidence>
<dbReference type="SUPFAM" id="SSF141694">
    <property type="entry name" value="AF2212/PG0164-like"/>
    <property type="match status" value="1"/>
</dbReference>
<dbReference type="Proteomes" id="UP000184418">
    <property type="component" value="Unassembled WGS sequence"/>
</dbReference>
<evidence type="ECO:0000313" key="1">
    <source>
        <dbReference type="EMBL" id="SHJ68178.1"/>
    </source>
</evidence>
<dbReference type="OrthoDB" id="883381at2"/>
<organism evidence="1 2">
    <name type="scientific">Hymenobacter daecheongensis DSM 21074</name>
    <dbReference type="NCBI Taxonomy" id="1121955"/>
    <lineage>
        <taxon>Bacteria</taxon>
        <taxon>Pseudomonadati</taxon>
        <taxon>Bacteroidota</taxon>
        <taxon>Cytophagia</taxon>
        <taxon>Cytophagales</taxon>
        <taxon>Hymenobacteraceae</taxon>
        <taxon>Hymenobacter</taxon>
    </lineage>
</organism>
<sequence>MENPLTFEALLEPGGPNFMPTQIIIVPLAVVEALGGKATRRVLGTLNNYPIRLSLLPLSTGERYLMVNKDLCRAAGVQLGQCVCLTLAPDPNPDHIDLPDELAEALAAWPEAQTGFEHHTPGSRRAIAYHIAIAKQPETRARRAVEVAERLAAGAHPFRKLPGR</sequence>